<evidence type="ECO:0000256" key="1">
    <source>
        <dbReference type="ARBA" id="ARBA00006754"/>
    </source>
</evidence>
<evidence type="ECO:0000313" key="5">
    <source>
        <dbReference type="EMBL" id="PRZ12325.1"/>
    </source>
</evidence>
<keyword evidence="6" id="KW-1185">Reference proteome</keyword>
<evidence type="ECO:0000259" key="3">
    <source>
        <dbReference type="Pfam" id="PF14361"/>
    </source>
</evidence>
<dbReference type="Proteomes" id="UP000238217">
    <property type="component" value="Unassembled WGS sequence"/>
</dbReference>
<dbReference type="Pfam" id="PF13556">
    <property type="entry name" value="HTH_30"/>
    <property type="match status" value="1"/>
</dbReference>
<organism evidence="5 6">
    <name type="scientific">Nesterenkonia sandarakina</name>
    <dbReference type="NCBI Taxonomy" id="272918"/>
    <lineage>
        <taxon>Bacteria</taxon>
        <taxon>Bacillati</taxon>
        <taxon>Actinomycetota</taxon>
        <taxon>Actinomycetes</taxon>
        <taxon>Micrococcales</taxon>
        <taxon>Micrococcaceae</taxon>
        <taxon>Nesterenkonia</taxon>
    </lineage>
</organism>
<protein>
    <submittedName>
        <fullName evidence="5">Putative transposase</fullName>
    </submittedName>
</protein>
<dbReference type="InterPro" id="IPR041522">
    <property type="entry name" value="CdaR_GGDEF"/>
</dbReference>
<dbReference type="InterPro" id="IPR051448">
    <property type="entry name" value="CdaR-like_regulators"/>
</dbReference>
<dbReference type="PANTHER" id="PTHR33744">
    <property type="entry name" value="CARBOHYDRATE DIACID REGULATOR"/>
    <property type="match status" value="1"/>
</dbReference>
<evidence type="ECO:0000313" key="6">
    <source>
        <dbReference type="Proteomes" id="UP000238217"/>
    </source>
</evidence>
<proteinExistence type="inferred from homology"/>
<feature type="domain" description="CdaR GGDEF-like" evidence="4">
    <location>
        <begin position="177"/>
        <end position="276"/>
    </location>
</feature>
<dbReference type="InterPro" id="IPR025736">
    <property type="entry name" value="PucR_C-HTH_dom"/>
</dbReference>
<dbReference type="InterPro" id="IPR025751">
    <property type="entry name" value="RsbRD_N_dom"/>
</dbReference>
<accession>A0A2T0YC87</accession>
<dbReference type="OrthoDB" id="3190266at2"/>
<feature type="domain" description="RsbT co-antagonist protein RsbRD N-terminal" evidence="3">
    <location>
        <begin position="27"/>
        <end position="163"/>
    </location>
</feature>
<evidence type="ECO:0000259" key="2">
    <source>
        <dbReference type="Pfam" id="PF13556"/>
    </source>
</evidence>
<comment type="similarity">
    <text evidence="1">Belongs to the CdaR family.</text>
</comment>
<comment type="caution">
    <text evidence="5">The sequence shown here is derived from an EMBL/GenBank/DDBJ whole genome shotgun (WGS) entry which is preliminary data.</text>
</comment>
<dbReference type="EMBL" id="PVTY01000022">
    <property type="protein sequence ID" value="PRZ12325.1"/>
    <property type="molecule type" value="Genomic_DNA"/>
</dbReference>
<dbReference type="Gene3D" id="1.10.10.2840">
    <property type="entry name" value="PucR C-terminal helix-turn-helix domain"/>
    <property type="match status" value="1"/>
</dbReference>
<feature type="domain" description="PucR C-terminal helix-turn-helix" evidence="2">
    <location>
        <begin position="326"/>
        <end position="384"/>
    </location>
</feature>
<evidence type="ECO:0000259" key="4">
    <source>
        <dbReference type="Pfam" id="PF17853"/>
    </source>
</evidence>
<gene>
    <name evidence="5" type="ORF">BCL67_12210</name>
</gene>
<sequence length="395" mass="42680">MTPMPADERPAGAAWDQLLATLEEDGSILKETIENIRATVPGYDDVPTAALEASVRRNIALSISTVRAGFEPSRDDVAEADALASERHAQGVPVGSVLAGFRACMSVILHRLLDHAPDHGIPADQVLTSSTLLWALGDAFSARAVIVYRDKDISRALADSTRRAAWIGDAVATWMEPTELARGATLYDVPTAAPLRALAADSHPEADLDRQRLLHDWAEQAGIRVLTAVRASTLMGILIGEPPLNSEPEQLTIGLGPAVTLEELPRSFECASTALRGAAAVGQTGMVDLERLSWRAGIHATPEVTALLQQRHLQPLVEAGEFGEHLLESMDAYLRHRLNIPLAARSIPVHVNTLRYRLQRFQEITGSDLGDLDTLVELSWALAAHRGTLPHNLPS</sequence>
<dbReference type="Pfam" id="PF17853">
    <property type="entry name" value="GGDEF_2"/>
    <property type="match status" value="1"/>
</dbReference>
<dbReference type="PANTHER" id="PTHR33744:SF7">
    <property type="entry name" value="PUCR FAMILY TRANSCRIPTIONAL REGULATOR"/>
    <property type="match status" value="1"/>
</dbReference>
<dbReference type="InterPro" id="IPR042070">
    <property type="entry name" value="PucR_C-HTH_sf"/>
</dbReference>
<reference evidence="5 6" key="1">
    <citation type="submission" date="2018-03" db="EMBL/GenBank/DDBJ databases">
        <title>Comparative analysis of microorganisms from saline springs in Andes Mountain Range, Colombia.</title>
        <authorList>
            <person name="Rubin E."/>
        </authorList>
    </citation>
    <scope>NUCLEOTIDE SEQUENCE [LARGE SCALE GENOMIC DNA]</scope>
    <source>
        <strain evidence="5 6">CG 35</strain>
    </source>
</reference>
<dbReference type="Pfam" id="PF14361">
    <property type="entry name" value="RsbRD_N"/>
    <property type="match status" value="1"/>
</dbReference>
<dbReference type="AlphaFoldDB" id="A0A2T0YC87"/>
<name>A0A2T0YC87_9MICC</name>